<dbReference type="RefSeq" id="WP_138931872.1">
    <property type="nucleotide sequence ID" value="NZ_SWMU01000002.1"/>
</dbReference>
<feature type="transmembrane region" description="Helical" evidence="1">
    <location>
        <begin position="100"/>
        <end position="133"/>
    </location>
</feature>
<feature type="transmembrane region" description="Helical" evidence="1">
    <location>
        <begin position="190"/>
        <end position="209"/>
    </location>
</feature>
<sequence>MTLIIVGLSIYTGIFWDNITFVSAMGNALYNNGVLNWLSISNQIDPGHPPTLATLLAFFWKLLGKSLWISHLVILPFVYGLLLQLYNFVHHIVNHKRLSLFAFLLVLADPTLLAQLVTVNPEAIQLFFFFLSLNAVLNNNKTLKVIGLVGLSLVLYRGMMLGFGIFLIDILQHSYYHKQTLKSFLNKQNILVYILSSIPALIYILWRLVMKGWLISNPHQPWGNALDYSSESGFLWNFGRNIGMLVHRYIDFGRVSVIIFIIIVLIWFRNKISDKIKLLLFMAISSVVAIIITSLFINNPMGHRYFIPSYLLLSLTAFVLIEENISKVKTKSVLYAFLLISLISGNFFIYPDKISQGWDASLAHLPYWELRESAINYLDDNDIKINHTETFFPNNTSIDAVELNGDERTFLDFSGQEKYVLYSNVFNIKDSEYKTLKIEYDTLKIFKKRGVKVLILEKK</sequence>
<evidence type="ECO:0000313" key="2">
    <source>
        <dbReference type="EMBL" id="TKS56770.1"/>
    </source>
</evidence>
<organism evidence="2 3">
    <name type="scientific">Mesohalobacter halotolerans</name>
    <dbReference type="NCBI Taxonomy" id="1883405"/>
    <lineage>
        <taxon>Bacteria</taxon>
        <taxon>Pseudomonadati</taxon>
        <taxon>Bacteroidota</taxon>
        <taxon>Flavobacteriia</taxon>
        <taxon>Flavobacteriales</taxon>
        <taxon>Flavobacteriaceae</taxon>
        <taxon>Mesohalobacter</taxon>
    </lineage>
</organism>
<evidence type="ECO:0000313" key="3">
    <source>
        <dbReference type="Proteomes" id="UP000306552"/>
    </source>
</evidence>
<keyword evidence="1" id="KW-0812">Transmembrane</keyword>
<evidence type="ECO:0000256" key="1">
    <source>
        <dbReference type="SAM" id="Phobius"/>
    </source>
</evidence>
<evidence type="ECO:0008006" key="4">
    <source>
        <dbReference type="Google" id="ProtNLM"/>
    </source>
</evidence>
<dbReference type="AlphaFoldDB" id="A0A4U5TRA4"/>
<keyword evidence="1" id="KW-0472">Membrane</keyword>
<reference evidence="2 3" key="1">
    <citation type="submission" date="2019-04" db="EMBL/GenBank/DDBJ databases">
        <title>Psychroflexus halotolerans sp. nov., isolated from a marine solar saltern.</title>
        <authorList>
            <person name="Feng X."/>
        </authorList>
    </citation>
    <scope>NUCLEOTIDE SEQUENCE [LARGE SCALE GENOMIC DNA]</scope>
    <source>
        <strain evidence="2 3">WDS2C27</strain>
    </source>
</reference>
<proteinExistence type="predicted"/>
<keyword evidence="1" id="KW-1133">Transmembrane helix</keyword>
<feature type="transmembrane region" description="Helical" evidence="1">
    <location>
        <begin position="145"/>
        <end position="170"/>
    </location>
</feature>
<keyword evidence="3" id="KW-1185">Reference proteome</keyword>
<feature type="transmembrane region" description="Helical" evidence="1">
    <location>
        <begin position="246"/>
        <end position="266"/>
    </location>
</feature>
<protein>
    <recommendedName>
        <fullName evidence="4">Glycosyltransferase RgtA/B/C/D-like domain-containing protein</fullName>
    </recommendedName>
</protein>
<feature type="transmembrane region" description="Helical" evidence="1">
    <location>
        <begin position="278"/>
        <end position="297"/>
    </location>
</feature>
<feature type="transmembrane region" description="Helical" evidence="1">
    <location>
        <begin position="303"/>
        <end position="321"/>
    </location>
</feature>
<gene>
    <name evidence="2" type="ORF">FCN74_07015</name>
</gene>
<comment type="caution">
    <text evidence="2">The sequence shown here is derived from an EMBL/GenBank/DDBJ whole genome shotgun (WGS) entry which is preliminary data.</text>
</comment>
<feature type="transmembrane region" description="Helical" evidence="1">
    <location>
        <begin position="333"/>
        <end position="350"/>
    </location>
</feature>
<name>A0A4U5TRA4_9FLAO</name>
<dbReference type="Proteomes" id="UP000306552">
    <property type="component" value="Unassembled WGS sequence"/>
</dbReference>
<accession>A0A4U5TRA4</accession>
<dbReference type="OrthoDB" id="866311at2"/>
<dbReference type="EMBL" id="SWMU01000002">
    <property type="protein sequence ID" value="TKS56770.1"/>
    <property type="molecule type" value="Genomic_DNA"/>
</dbReference>
<feature type="transmembrane region" description="Helical" evidence="1">
    <location>
        <begin position="68"/>
        <end position="88"/>
    </location>
</feature>